<proteinExistence type="predicted"/>
<keyword evidence="2" id="KW-1185">Reference proteome</keyword>
<dbReference type="EMBL" id="JANHOG010001464">
    <property type="protein sequence ID" value="KAJ3536667.1"/>
    <property type="molecule type" value="Genomic_DNA"/>
</dbReference>
<dbReference type="Proteomes" id="UP001148662">
    <property type="component" value="Unassembled WGS sequence"/>
</dbReference>
<name>A0ACC1SCB1_9APHY</name>
<evidence type="ECO:0000313" key="2">
    <source>
        <dbReference type="Proteomes" id="UP001148662"/>
    </source>
</evidence>
<accession>A0ACC1SCB1</accession>
<gene>
    <name evidence="1" type="ORF">NM688_g6807</name>
</gene>
<evidence type="ECO:0000313" key="1">
    <source>
        <dbReference type="EMBL" id="KAJ3536667.1"/>
    </source>
</evidence>
<reference evidence="1" key="1">
    <citation type="submission" date="2022-07" db="EMBL/GenBank/DDBJ databases">
        <title>Genome Sequence of Phlebia brevispora.</title>
        <authorList>
            <person name="Buettner E."/>
        </authorList>
    </citation>
    <scope>NUCLEOTIDE SEQUENCE</scope>
    <source>
        <strain evidence="1">MPL23</strain>
    </source>
</reference>
<sequence>MTSQLLFEKPKLLREHWWCAVCSATLKPRVCLGISNPKNLGRFYVTCDTCDFFRWASKRAHIFSALSNESSPEPPVYRTSLSQPLSAPWHNTSLNMRVSACSREGCTSSRINRQCTRHMCRRHCYEDGGCDANGHQRTRDANVHPPEAEERAMAAPTVSHVRIPSSHPPALPRSFSLPATLAAAASSTPALSAHRRRASSQASALPPEPEPPTLKHPRPRSSISHHPQPSTSSSRTGVPASAEPSSSKPRHSTQLAADVFDEEHRRLEQHYARERQRSANAVEAARLVEQQVTIVAYLANDTEPRIIEVQDTAGDWPRLQLSNDLMIEIGFRNPHTLNHEATHIETYNKALGLWSQVKSAFRLQVSSHETVFLRSMGVVATPGFQTLLRKDPFLQQYNDFRRNLPAERASVRQQQHASIIAAAAMLDVPKGQLEVVKEEDEEPKVPAPDNDNSAASDASDLFEPDTHDLFELDTRDTIIISSDSDADAAPAISACSRTARVDKGKQRAMVSPTPSPPVKFRDKGKQRAAVSPTPSLPTKPRDKGTPSSSPSLPSSPSISVKPVDKGKKRVLSPSTTSSPSSENPNDDAIICALQAFKAAEDVESSTEDEPLAAVPGSNVWPSGRYAVDMAACFHAVANSKGMGATVRTIFEDHFPGDKFNPSTYYAHAQRFASAPPEVRQSWIKFGRTEAGKWSNFMRVVPRPNAEIENARRRVARSKKNQQRKAQVSSSRNAQASSSRNAEASSSRNTTKPSRSNRDRDRPSKSKPRPRNKARGGHSRSSTSFSTSSSISCTSSSSVESLKRRRRKHRSKRRRED</sequence>
<comment type="caution">
    <text evidence="1">The sequence shown here is derived from an EMBL/GenBank/DDBJ whole genome shotgun (WGS) entry which is preliminary data.</text>
</comment>
<organism evidence="1 2">
    <name type="scientific">Phlebia brevispora</name>
    <dbReference type="NCBI Taxonomy" id="194682"/>
    <lineage>
        <taxon>Eukaryota</taxon>
        <taxon>Fungi</taxon>
        <taxon>Dikarya</taxon>
        <taxon>Basidiomycota</taxon>
        <taxon>Agaricomycotina</taxon>
        <taxon>Agaricomycetes</taxon>
        <taxon>Polyporales</taxon>
        <taxon>Meruliaceae</taxon>
        <taxon>Phlebia</taxon>
    </lineage>
</organism>
<protein>
    <submittedName>
        <fullName evidence="1">Uncharacterized protein</fullName>
    </submittedName>
</protein>